<dbReference type="OrthoDB" id="10254947at2759"/>
<dbReference type="PROSITE" id="PS50297">
    <property type="entry name" value="ANK_REP_REGION"/>
    <property type="match status" value="3"/>
</dbReference>
<evidence type="ECO:0000259" key="5">
    <source>
        <dbReference type="SMART" id="SM00005"/>
    </source>
</evidence>
<dbReference type="Gene3D" id="1.10.533.10">
    <property type="entry name" value="Death Domain, Fas"/>
    <property type="match status" value="1"/>
</dbReference>
<feature type="domain" description="Death" evidence="5">
    <location>
        <begin position="308"/>
        <end position="397"/>
    </location>
</feature>
<feature type="repeat" description="ANK" evidence="3">
    <location>
        <begin position="112"/>
        <end position="144"/>
    </location>
</feature>
<dbReference type="GO" id="GO:0007165">
    <property type="term" value="P:signal transduction"/>
    <property type="evidence" value="ECO:0007669"/>
    <property type="project" value="InterPro"/>
</dbReference>
<dbReference type="SUPFAM" id="SSF47986">
    <property type="entry name" value="DEATH domain"/>
    <property type="match status" value="1"/>
</dbReference>
<evidence type="ECO:0000256" key="4">
    <source>
        <dbReference type="SAM" id="MobiDB-lite"/>
    </source>
</evidence>
<dbReference type="GO" id="GO:0005829">
    <property type="term" value="C:cytosol"/>
    <property type="evidence" value="ECO:0007669"/>
    <property type="project" value="TreeGrafter"/>
</dbReference>
<evidence type="ECO:0000256" key="1">
    <source>
        <dbReference type="ARBA" id="ARBA00022737"/>
    </source>
</evidence>
<dbReference type="Pfam" id="PF00531">
    <property type="entry name" value="Death"/>
    <property type="match status" value="1"/>
</dbReference>
<dbReference type="PANTHER" id="PTHR46680:SF2">
    <property type="entry name" value="NF-KAPPA-B INHIBITOR ZETA"/>
    <property type="match status" value="1"/>
</dbReference>
<evidence type="ECO:0000313" key="6">
    <source>
        <dbReference type="EMBL" id="KHJ96099.1"/>
    </source>
</evidence>
<dbReference type="Gene3D" id="1.25.40.20">
    <property type="entry name" value="Ankyrin repeat-containing domain"/>
    <property type="match status" value="1"/>
</dbReference>
<dbReference type="SUPFAM" id="SSF48403">
    <property type="entry name" value="Ankyrin repeat"/>
    <property type="match status" value="1"/>
</dbReference>
<feature type="compositionally biased region" description="Basic and acidic residues" evidence="4">
    <location>
        <begin position="249"/>
        <end position="260"/>
    </location>
</feature>
<accession>A0A0B1TFS8</accession>
<dbReference type="PROSITE" id="PS50088">
    <property type="entry name" value="ANK_REPEAT"/>
    <property type="match status" value="3"/>
</dbReference>
<proteinExistence type="predicted"/>
<organism evidence="6 7">
    <name type="scientific">Oesophagostomum dentatum</name>
    <name type="common">Nodular worm</name>
    <dbReference type="NCBI Taxonomy" id="61180"/>
    <lineage>
        <taxon>Eukaryota</taxon>
        <taxon>Metazoa</taxon>
        <taxon>Ecdysozoa</taxon>
        <taxon>Nematoda</taxon>
        <taxon>Chromadorea</taxon>
        <taxon>Rhabditida</taxon>
        <taxon>Rhabditina</taxon>
        <taxon>Rhabditomorpha</taxon>
        <taxon>Strongyloidea</taxon>
        <taxon>Strongylidae</taxon>
        <taxon>Oesophagostomum</taxon>
    </lineage>
</organism>
<dbReference type="InterPro" id="IPR036770">
    <property type="entry name" value="Ankyrin_rpt-contain_sf"/>
</dbReference>
<reference evidence="6 7" key="1">
    <citation type="submission" date="2014-03" db="EMBL/GenBank/DDBJ databases">
        <title>Draft genome of the hookworm Oesophagostomum dentatum.</title>
        <authorList>
            <person name="Mitreva M."/>
        </authorList>
    </citation>
    <scope>NUCLEOTIDE SEQUENCE [LARGE SCALE GENOMIC DNA]</scope>
    <source>
        <strain evidence="6 7">OD-Hann</strain>
    </source>
</reference>
<dbReference type="InterPro" id="IPR000488">
    <property type="entry name" value="Death_dom"/>
</dbReference>
<keyword evidence="2 3" id="KW-0040">ANK repeat</keyword>
<dbReference type="GO" id="GO:0071356">
    <property type="term" value="P:cellular response to tumor necrosis factor"/>
    <property type="evidence" value="ECO:0007669"/>
    <property type="project" value="TreeGrafter"/>
</dbReference>
<dbReference type="SMART" id="SM00005">
    <property type="entry name" value="DEATH"/>
    <property type="match status" value="1"/>
</dbReference>
<keyword evidence="1" id="KW-0677">Repeat</keyword>
<dbReference type="InterPro" id="IPR011029">
    <property type="entry name" value="DEATH-like_dom_sf"/>
</dbReference>
<feature type="repeat" description="ANK" evidence="3">
    <location>
        <begin position="79"/>
        <end position="111"/>
    </location>
</feature>
<dbReference type="PANTHER" id="PTHR46680">
    <property type="entry name" value="NF-KAPPA-B INHIBITOR ALPHA"/>
    <property type="match status" value="1"/>
</dbReference>
<feature type="compositionally biased region" description="Polar residues" evidence="4">
    <location>
        <begin position="209"/>
        <end position="219"/>
    </location>
</feature>
<dbReference type="SMART" id="SM00248">
    <property type="entry name" value="ANK"/>
    <property type="match status" value="5"/>
</dbReference>
<evidence type="ECO:0000256" key="2">
    <source>
        <dbReference type="ARBA" id="ARBA00023043"/>
    </source>
</evidence>
<dbReference type="Proteomes" id="UP000053660">
    <property type="component" value="Unassembled WGS sequence"/>
</dbReference>
<feature type="repeat" description="ANK" evidence="3">
    <location>
        <begin position="9"/>
        <end position="41"/>
    </location>
</feature>
<dbReference type="EMBL" id="KN549763">
    <property type="protein sequence ID" value="KHJ96099.1"/>
    <property type="molecule type" value="Genomic_DNA"/>
</dbReference>
<sequence>MIVNARNVRGQTALHNAVRAGDPDSVHYLLSHGAATDILDNHNNTVVHYLADAYNEAIFKEILEAPVSSQYDFNALNEEGFSPLHLAVRRLKLTLIEMLLEAGASVNSADRSSRTPLLHAVNMNDTEIVQFLLSKGADPNVEDDNGDTPLLACGKTANYAIMGLLIDAGGDPQRKNKNETSLSDSEDEMTKKIIGGERVELPTKEAPVSTPSDLSTTRSPLFGRSLPNLNVDDDISPPQSARLSMPQTRRAEGNGERDEGQMNQTSQANDAAAESDTEYLDDQPSTSSGSRPKRSSRFKREPGTSALEDDISSLDYLTRLRLSKLMDENSKWQQLATELGCSHMIELISICSDDSSSPTMIFLDQFEQMPEAKISRVRSALSSLQEEESVKLIDERFIY</sequence>
<evidence type="ECO:0000256" key="3">
    <source>
        <dbReference type="PROSITE-ProRule" id="PRU00023"/>
    </source>
</evidence>
<evidence type="ECO:0000313" key="7">
    <source>
        <dbReference type="Proteomes" id="UP000053660"/>
    </source>
</evidence>
<dbReference type="InterPro" id="IPR051070">
    <property type="entry name" value="NF-kappa-B_inhibitor"/>
</dbReference>
<dbReference type="Pfam" id="PF13857">
    <property type="entry name" value="Ank_5"/>
    <property type="match status" value="1"/>
</dbReference>
<feature type="compositionally biased region" description="Basic and acidic residues" evidence="4">
    <location>
        <begin position="188"/>
        <end position="203"/>
    </location>
</feature>
<dbReference type="GO" id="GO:0051059">
    <property type="term" value="F:NF-kappaB binding"/>
    <property type="evidence" value="ECO:0007669"/>
    <property type="project" value="TreeGrafter"/>
</dbReference>
<dbReference type="InterPro" id="IPR002110">
    <property type="entry name" value="Ankyrin_rpt"/>
</dbReference>
<dbReference type="AlphaFoldDB" id="A0A0B1TFS8"/>
<feature type="region of interest" description="Disordered" evidence="4">
    <location>
        <begin position="168"/>
        <end position="305"/>
    </location>
</feature>
<keyword evidence="7" id="KW-1185">Reference proteome</keyword>
<dbReference type="PRINTS" id="PR01415">
    <property type="entry name" value="ANKYRIN"/>
</dbReference>
<gene>
    <name evidence="6" type="ORF">OESDEN_03943</name>
</gene>
<feature type="compositionally biased region" description="Polar residues" evidence="4">
    <location>
        <begin position="237"/>
        <end position="247"/>
    </location>
</feature>
<name>A0A0B1TFS8_OESDE</name>
<protein>
    <submittedName>
        <fullName evidence="6">Death domain protein</fullName>
    </submittedName>
</protein>
<dbReference type="Pfam" id="PF12796">
    <property type="entry name" value="Ank_2"/>
    <property type="match status" value="1"/>
</dbReference>